<dbReference type="InterPro" id="IPR050482">
    <property type="entry name" value="Sensor_HK_TwoCompSys"/>
</dbReference>
<evidence type="ECO:0000256" key="6">
    <source>
        <dbReference type="SAM" id="Phobius"/>
    </source>
</evidence>
<gene>
    <name evidence="8" type="ORF">S58_20560</name>
</gene>
<dbReference type="GO" id="GO:0046983">
    <property type="term" value="F:protein dimerization activity"/>
    <property type="evidence" value="ECO:0007669"/>
    <property type="project" value="InterPro"/>
</dbReference>
<dbReference type="Proteomes" id="UP000011841">
    <property type="component" value="Chromosome"/>
</dbReference>
<feature type="domain" description="HAMP" evidence="7">
    <location>
        <begin position="207"/>
        <end position="259"/>
    </location>
</feature>
<accession>M4Z3W1</accession>
<dbReference type="SMART" id="SM00387">
    <property type="entry name" value="HATPase_c"/>
    <property type="match status" value="1"/>
</dbReference>
<evidence type="ECO:0000256" key="3">
    <source>
        <dbReference type="ARBA" id="ARBA00022679"/>
    </source>
</evidence>
<feature type="transmembrane region" description="Helical" evidence="6">
    <location>
        <begin position="187"/>
        <end position="206"/>
    </location>
</feature>
<keyword evidence="6" id="KW-1133">Transmembrane helix</keyword>
<protein>
    <submittedName>
        <fullName evidence="8">Putative two-component sensor histidine kinase</fullName>
    </submittedName>
</protein>
<reference evidence="8 9" key="1">
    <citation type="journal article" date="2013" name="Appl. Environ. Microbiol.">
        <title>Genome analysis suggests that the soil oligotrophic bacterium Agromonas oligotrophica (Bradyrhizobium oligotrophicum) is a nitrogen-fixing symbiont of Aeschynomene indica.</title>
        <authorList>
            <person name="Okubo T."/>
            <person name="Fukushima S."/>
            <person name="Itakura M."/>
            <person name="Oshima K."/>
            <person name="Longtonglang A."/>
            <person name="Teaumroong N."/>
            <person name="Mitsui H."/>
            <person name="Hattori M."/>
            <person name="Hattori R."/>
            <person name="Hattori T."/>
            <person name="Minamisawa K."/>
        </authorList>
    </citation>
    <scope>NUCLEOTIDE SEQUENCE [LARGE SCALE GENOMIC DNA]</scope>
    <source>
        <strain evidence="8 9">S58</strain>
    </source>
</reference>
<dbReference type="EMBL" id="AP012603">
    <property type="protein sequence ID" value="BAM88063.1"/>
    <property type="molecule type" value="Genomic_DNA"/>
</dbReference>
<dbReference type="InterPro" id="IPR003594">
    <property type="entry name" value="HATPase_dom"/>
</dbReference>
<evidence type="ECO:0000256" key="2">
    <source>
        <dbReference type="ARBA" id="ARBA00022553"/>
    </source>
</evidence>
<dbReference type="PROSITE" id="PS50885">
    <property type="entry name" value="HAMP"/>
    <property type="match status" value="1"/>
</dbReference>
<keyword evidence="2" id="KW-0597">Phosphoprotein</keyword>
<evidence type="ECO:0000313" key="8">
    <source>
        <dbReference type="EMBL" id="BAM88063.1"/>
    </source>
</evidence>
<organism evidence="8 9">
    <name type="scientific">Bradyrhizobium oligotrophicum S58</name>
    <dbReference type="NCBI Taxonomy" id="1245469"/>
    <lineage>
        <taxon>Bacteria</taxon>
        <taxon>Pseudomonadati</taxon>
        <taxon>Pseudomonadota</taxon>
        <taxon>Alphaproteobacteria</taxon>
        <taxon>Hyphomicrobiales</taxon>
        <taxon>Nitrobacteraceae</taxon>
        <taxon>Bradyrhizobium</taxon>
    </lineage>
</organism>
<dbReference type="CDD" id="cd16917">
    <property type="entry name" value="HATPase_UhpB-NarQ-NarX-like"/>
    <property type="match status" value="1"/>
</dbReference>
<evidence type="ECO:0000313" key="9">
    <source>
        <dbReference type="Proteomes" id="UP000011841"/>
    </source>
</evidence>
<dbReference type="PANTHER" id="PTHR24421:SF58">
    <property type="entry name" value="SIGNAL TRANSDUCTION HISTIDINE-PROTEIN KINASE_PHOSPHATASE UHPB"/>
    <property type="match status" value="1"/>
</dbReference>
<dbReference type="Gene3D" id="6.10.340.10">
    <property type="match status" value="1"/>
</dbReference>
<keyword evidence="6" id="KW-0472">Membrane</keyword>
<keyword evidence="3" id="KW-0808">Transferase</keyword>
<dbReference type="PANTHER" id="PTHR24421">
    <property type="entry name" value="NITRATE/NITRITE SENSOR PROTEIN NARX-RELATED"/>
    <property type="match status" value="1"/>
</dbReference>
<sequence>MALSAPDVLTLNAARAGARLDALTMLTRYDLKYRLTLRIAVVSALCFAAISAYVLFDIDRSAHLRNERIAEITARTLQLQQSKMHWVNSPQAGFPDLDAVAAAAIGPGVCIAYRGLDGAIVQRICGGAEAQTNDPPRAFTLLYRQLFDPGREAARPVVFRDGKTGDAVVWTDAGAMTAEAWRELGRLLPVLGTALVLLCVLAYTALARALRPTRLIRAGLERIAANDLSARLPPFDLAELSAIRDAFNQLAEGLETALAQRSELTRRLIALEDDERRHLARELHDEFGQSLAAIRALAASIRHSAAQDCPALVGECDSIARAAADMMDMLRGTLVRLRPPDVDQLGLAASLEGLVAGWNRRQQGPTRFEIELSGGIDQVSDMIAINLYRIAQEALTNAAKHAGATRVRLQLARHDRPGDGSAAIALTVEDDGPASETVGTSGMGLLGMRERVATLGGKMSFAAGQNGGAQLSVVIPLPAVPAPSFEQTQPAAACAA</sequence>
<name>M4Z3W1_9BRAD</name>
<dbReference type="GO" id="GO:0000155">
    <property type="term" value="F:phosphorelay sensor kinase activity"/>
    <property type="evidence" value="ECO:0007669"/>
    <property type="project" value="InterPro"/>
</dbReference>
<proteinExistence type="predicted"/>
<dbReference type="Pfam" id="PF07730">
    <property type="entry name" value="HisKA_3"/>
    <property type="match status" value="1"/>
</dbReference>
<evidence type="ECO:0000259" key="7">
    <source>
        <dbReference type="PROSITE" id="PS50885"/>
    </source>
</evidence>
<dbReference type="PATRIC" id="fig|1245469.3.peg.2106"/>
<evidence type="ECO:0000256" key="1">
    <source>
        <dbReference type="ARBA" id="ARBA00004370"/>
    </source>
</evidence>
<keyword evidence="5" id="KW-0902">Two-component regulatory system</keyword>
<dbReference type="Pfam" id="PF00672">
    <property type="entry name" value="HAMP"/>
    <property type="match status" value="1"/>
</dbReference>
<dbReference type="Gene3D" id="3.30.565.10">
    <property type="entry name" value="Histidine kinase-like ATPase, C-terminal domain"/>
    <property type="match status" value="1"/>
</dbReference>
<dbReference type="GO" id="GO:0016020">
    <property type="term" value="C:membrane"/>
    <property type="evidence" value="ECO:0007669"/>
    <property type="project" value="UniProtKB-SubCell"/>
</dbReference>
<dbReference type="STRING" id="1245469.S58_20560"/>
<dbReference type="Pfam" id="PF02518">
    <property type="entry name" value="HATPase_c"/>
    <property type="match status" value="1"/>
</dbReference>
<dbReference type="InterPro" id="IPR011712">
    <property type="entry name" value="Sig_transdc_His_kin_sub3_dim/P"/>
</dbReference>
<evidence type="ECO:0000256" key="5">
    <source>
        <dbReference type="ARBA" id="ARBA00023012"/>
    </source>
</evidence>
<dbReference type="Gene3D" id="1.20.5.1930">
    <property type="match status" value="1"/>
</dbReference>
<comment type="subcellular location">
    <subcellularLocation>
        <location evidence="1">Membrane</location>
    </subcellularLocation>
</comment>
<feature type="transmembrane region" description="Helical" evidence="6">
    <location>
        <begin position="35"/>
        <end position="56"/>
    </location>
</feature>
<keyword evidence="4 8" id="KW-0418">Kinase</keyword>
<dbReference type="SMART" id="SM00304">
    <property type="entry name" value="HAMP"/>
    <property type="match status" value="1"/>
</dbReference>
<dbReference type="InterPro" id="IPR036890">
    <property type="entry name" value="HATPase_C_sf"/>
</dbReference>
<dbReference type="KEGG" id="aol:S58_20560"/>
<evidence type="ECO:0000256" key="4">
    <source>
        <dbReference type="ARBA" id="ARBA00022777"/>
    </source>
</evidence>
<dbReference type="AlphaFoldDB" id="M4Z3W1"/>
<keyword evidence="6" id="KW-0812">Transmembrane</keyword>
<keyword evidence="9" id="KW-1185">Reference proteome</keyword>
<dbReference type="CDD" id="cd06225">
    <property type="entry name" value="HAMP"/>
    <property type="match status" value="1"/>
</dbReference>
<dbReference type="eggNOG" id="COG4585">
    <property type="taxonomic scope" value="Bacteria"/>
</dbReference>
<dbReference type="InterPro" id="IPR003660">
    <property type="entry name" value="HAMP_dom"/>
</dbReference>
<dbReference type="HOGENOM" id="CLU_045360_1_0_5"/>
<dbReference type="SUPFAM" id="SSF55874">
    <property type="entry name" value="ATPase domain of HSP90 chaperone/DNA topoisomerase II/histidine kinase"/>
    <property type="match status" value="1"/>
</dbReference>